<dbReference type="AlphaFoldDB" id="A0A1M6U1C9"/>
<keyword evidence="2" id="KW-1185">Reference proteome</keyword>
<organism evidence="1 2">
    <name type="scientific">Tepidibacter formicigenes DSM 15518</name>
    <dbReference type="NCBI Taxonomy" id="1123349"/>
    <lineage>
        <taxon>Bacteria</taxon>
        <taxon>Bacillati</taxon>
        <taxon>Bacillota</taxon>
        <taxon>Clostridia</taxon>
        <taxon>Peptostreptococcales</taxon>
        <taxon>Peptostreptococcaceae</taxon>
        <taxon>Tepidibacter</taxon>
    </lineage>
</organism>
<evidence type="ECO:0000313" key="1">
    <source>
        <dbReference type="EMBL" id="SHK62953.1"/>
    </source>
</evidence>
<sequence length="65" mass="7634">MKWYNLQKTKEKIIDIPELKIQTSKLTGESKRKVFVLYKDVLDKFMENTRKPSLLVSVVAHGKIQ</sequence>
<accession>A0A1M6U1C9</accession>
<protein>
    <submittedName>
        <fullName evidence="1">Uncharacterized protein</fullName>
    </submittedName>
</protein>
<reference evidence="2" key="1">
    <citation type="submission" date="2016-11" db="EMBL/GenBank/DDBJ databases">
        <authorList>
            <person name="Varghese N."/>
            <person name="Submissions S."/>
        </authorList>
    </citation>
    <scope>NUCLEOTIDE SEQUENCE [LARGE SCALE GENOMIC DNA]</scope>
    <source>
        <strain evidence="2">DSM 15518</strain>
    </source>
</reference>
<dbReference type="RefSeq" id="WP_072890931.1">
    <property type="nucleotide sequence ID" value="NZ_FRAE01000114.1"/>
</dbReference>
<dbReference type="Proteomes" id="UP000242497">
    <property type="component" value="Unassembled WGS sequence"/>
</dbReference>
<proteinExistence type="predicted"/>
<evidence type="ECO:0000313" key="2">
    <source>
        <dbReference type="Proteomes" id="UP000242497"/>
    </source>
</evidence>
<gene>
    <name evidence="1" type="ORF">SAMN02744037_02718</name>
</gene>
<name>A0A1M6U1C9_9FIRM</name>
<dbReference type="STRING" id="1123349.SAMN02744037_02718"/>
<dbReference type="EMBL" id="FRAE01000114">
    <property type="protein sequence ID" value="SHK62953.1"/>
    <property type="molecule type" value="Genomic_DNA"/>
</dbReference>